<sequence length="821" mass="89641">MMEVEKPWELKEDVEIMTEEEEEDDSSNLLQARGRNKKHALINGDEQQEEEEEEEEVVEEHKSVFFDPTQGLWKCRHCDWTYLLSGPSRNVILNHQGYCQITTNLESLVQSESFYSSPSKAFYAQNEHVTDDGKAVSEHVTEVSGKNEVTRVEQFVAKKEKAHETSSSKGKELETQENANSQETNENSNNSSLENRSPSNGSHEVCNSGETVTVANGKAGLKVITIIDKNQNGLANSNGSLHIANVSMNKTSVHEIEAEKDEDVIKGKVNIEEYDLEKILDEQETHDLFCPNCNSCITRRVILRKRKRTVRQTSPDEPPKKTQIAEPSANTSNQTVPERQGQESPDIFRCLSCFAFFIPTGCGFNIFRIFGRTEVNQEAQVQEAAASGQMSGSDNCASWLFSCFEPGDGPKKTDEGPEKEPLLPDKQDSNNGSASSVEGSTASVHSHGISVQQEESKRPLPAESSSQLQPSNTKKEDFGTVSFSGSSSVEAPSSSSASIINPGQTATVEAPYPGFLQTGETHVVIGQQDIVLQQNVPLPKPGDAAHLDKQKQETPPASHTFPTPGVKIPDANPAKFIPDVVRPMVDKPSRGIVIPPEAVESQTRPEHSSVQIGPDASMPLIDTPAPEQRDDWDILKAIVYGGLVESITSLSVVSAAASSGARTLDIFILGIANLIGGLPIIFHSMAELRSIGDVDEREEQGGHYWLQLGRRSKYRLHVAMAVLSYLLFGLLPPLIYGLSFRGGDVREKKMVAVAAASLGCIALLAMGKAHVARRRSYVKSLLYYLSIGVSASGLSYVAGLLAHFALITHQTPPASSSWASY</sequence>
<evidence type="ECO:0000313" key="4">
    <source>
        <dbReference type="Proteomes" id="UP000007015"/>
    </source>
</evidence>
<keyword evidence="2" id="KW-0812">Transmembrane</keyword>
<feature type="region of interest" description="Disordered" evidence="1">
    <location>
        <begin position="158"/>
        <end position="207"/>
    </location>
</feature>
<feature type="region of interest" description="Disordered" evidence="1">
    <location>
        <begin position="599"/>
        <end position="619"/>
    </location>
</feature>
<dbReference type="AlphaFoldDB" id="B8B1A0"/>
<organism evidence="3 4">
    <name type="scientific">Oryza sativa subsp. indica</name>
    <name type="common">Rice</name>
    <dbReference type="NCBI Taxonomy" id="39946"/>
    <lineage>
        <taxon>Eukaryota</taxon>
        <taxon>Viridiplantae</taxon>
        <taxon>Streptophyta</taxon>
        <taxon>Embryophyta</taxon>
        <taxon>Tracheophyta</taxon>
        <taxon>Spermatophyta</taxon>
        <taxon>Magnoliopsida</taxon>
        <taxon>Liliopsida</taxon>
        <taxon>Poales</taxon>
        <taxon>Poaceae</taxon>
        <taxon>BOP clade</taxon>
        <taxon>Oryzoideae</taxon>
        <taxon>Oryzeae</taxon>
        <taxon>Oryzinae</taxon>
        <taxon>Oryza</taxon>
        <taxon>Oryza sativa</taxon>
    </lineage>
</organism>
<gene>
    <name evidence="3" type="ORF">OsI_21281</name>
</gene>
<feature type="transmembrane region" description="Helical" evidence="2">
    <location>
        <begin position="716"/>
        <end position="738"/>
    </location>
</feature>
<feature type="region of interest" description="Disordered" evidence="1">
    <location>
        <begin position="308"/>
        <end position="341"/>
    </location>
</feature>
<feature type="compositionally biased region" description="Acidic residues" evidence="1">
    <location>
        <begin position="17"/>
        <end position="26"/>
    </location>
</feature>
<evidence type="ECO:0000256" key="2">
    <source>
        <dbReference type="SAM" id="Phobius"/>
    </source>
</evidence>
<evidence type="ECO:0000256" key="1">
    <source>
        <dbReference type="SAM" id="MobiDB-lite"/>
    </source>
</evidence>
<dbReference type="CDD" id="cd01059">
    <property type="entry name" value="CCC1_like"/>
    <property type="match status" value="1"/>
</dbReference>
<dbReference type="Proteomes" id="UP000007015">
    <property type="component" value="Chromosome 6"/>
</dbReference>
<keyword evidence="2" id="KW-0472">Membrane</keyword>
<dbReference type="OrthoDB" id="1924921at2759"/>
<name>B8B1A0_ORYSI</name>
<feature type="compositionally biased region" description="Basic and acidic residues" evidence="1">
    <location>
        <begin position="543"/>
        <end position="552"/>
    </location>
</feature>
<feature type="transmembrane region" description="Helical" evidence="2">
    <location>
        <begin position="781"/>
        <end position="807"/>
    </location>
</feature>
<proteinExistence type="predicted"/>
<feature type="transmembrane region" description="Helical" evidence="2">
    <location>
        <begin position="750"/>
        <end position="769"/>
    </location>
</feature>
<dbReference type="Gramene" id="BGIOSGA022133-TA">
    <property type="protein sequence ID" value="BGIOSGA022133-PA"/>
    <property type="gene ID" value="BGIOSGA022133"/>
</dbReference>
<dbReference type="EMBL" id="CM000131">
    <property type="protein sequence ID" value="EEC79825.1"/>
    <property type="molecule type" value="Genomic_DNA"/>
</dbReference>
<keyword evidence="4" id="KW-1185">Reference proteome</keyword>
<protein>
    <recommendedName>
        <fullName evidence="5">Membrane protein of ER body-like protein</fullName>
    </recommendedName>
</protein>
<feature type="compositionally biased region" description="Basic and acidic residues" evidence="1">
    <location>
        <begin position="158"/>
        <end position="174"/>
    </location>
</feature>
<dbReference type="OMA" id="DPTQGLW"/>
<evidence type="ECO:0008006" key="5">
    <source>
        <dbReference type="Google" id="ProtNLM"/>
    </source>
</evidence>
<feature type="compositionally biased region" description="Polar residues" evidence="1">
    <location>
        <begin position="328"/>
        <end position="337"/>
    </location>
</feature>
<reference evidence="3 4" key="1">
    <citation type="journal article" date="2005" name="PLoS Biol.">
        <title>The genomes of Oryza sativa: a history of duplications.</title>
        <authorList>
            <person name="Yu J."/>
            <person name="Wang J."/>
            <person name="Lin W."/>
            <person name="Li S."/>
            <person name="Li H."/>
            <person name="Zhou J."/>
            <person name="Ni P."/>
            <person name="Dong W."/>
            <person name="Hu S."/>
            <person name="Zeng C."/>
            <person name="Zhang J."/>
            <person name="Zhang Y."/>
            <person name="Li R."/>
            <person name="Xu Z."/>
            <person name="Li S."/>
            <person name="Li X."/>
            <person name="Zheng H."/>
            <person name="Cong L."/>
            <person name="Lin L."/>
            <person name="Yin J."/>
            <person name="Geng J."/>
            <person name="Li G."/>
            <person name="Shi J."/>
            <person name="Liu J."/>
            <person name="Lv H."/>
            <person name="Li J."/>
            <person name="Wang J."/>
            <person name="Deng Y."/>
            <person name="Ran L."/>
            <person name="Shi X."/>
            <person name="Wang X."/>
            <person name="Wu Q."/>
            <person name="Li C."/>
            <person name="Ren X."/>
            <person name="Wang J."/>
            <person name="Wang X."/>
            <person name="Li D."/>
            <person name="Liu D."/>
            <person name="Zhang X."/>
            <person name="Ji Z."/>
            <person name="Zhao W."/>
            <person name="Sun Y."/>
            <person name="Zhang Z."/>
            <person name="Bao J."/>
            <person name="Han Y."/>
            <person name="Dong L."/>
            <person name="Ji J."/>
            <person name="Chen P."/>
            <person name="Wu S."/>
            <person name="Liu J."/>
            <person name="Xiao Y."/>
            <person name="Bu D."/>
            <person name="Tan J."/>
            <person name="Yang L."/>
            <person name="Ye C."/>
            <person name="Zhang J."/>
            <person name="Xu J."/>
            <person name="Zhou Y."/>
            <person name="Yu Y."/>
            <person name="Zhang B."/>
            <person name="Zhuang S."/>
            <person name="Wei H."/>
            <person name="Liu B."/>
            <person name="Lei M."/>
            <person name="Yu H."/>
            <person name="Li Y."/>
            <person name="Xu H."/>
            <person name="Wei S."/>
            <person name="He X."/>
            <person name="Fang L."/>
            <person name="Zhang Z."/>
            <person name="Zhang Y."/>
            <person name="Huang X."/>
            <person name="Su Z."/>
            <person name="Tong W."/>
            <person name="Li J."/>
            <person name="Tong Z."/>
            <person name="Li S."/>
            <person name="Ye J."/>
            <person name="Wang L."/>
            <person name="Fang L."/>
            <person name="Lei T."/>
            <person name="Chen C."/>
            <person name="Chen H."/>
            <person name="Xu Z."/>
            <person name="Li H."/>
            <person name="Huang H."/>
            <person name="Zhang F."/>
            <person name="Xu H."/>
            <person name="Li N."/>
            <person name="Zhao C."/>
            <person name="Li S."/>
            <person name="Dong L."/>
            <person name="Huang Y."/>
            <person name="Li L."/>
            <person name="Xi Y."/>
            <person name="Qi Q."/>
            <person name="Li W."/>
            <person name="Zhang B."/>
            <person name="Hu W."/>
            <person name="Zhang Y."/>
            <person name="Tian X."/>
            <person name="Jiao Y."/>
            <person name="Liang X."/>
            <person name="Jin J."/>
            <person name="Gao L."/>
            <person name="Zheng W."/>
            <person name="Hao B."/>
            <person name="Liu S."/>
            <person name="Wang W."/>
            <person name="Yuan L."/>
            <person name="Cao M."/>
            <person name="McDermott J."/>
            <person name="Samudrala R."/>
            <person name="Wang J."/>
            <person name="Wong G.K."/>
            <person name="Yang H."/>
        </authorList>
    </citation>
    <scope>NUCLEOTIDE SEQUENCE [LARGE SCALE GENOMIC DNA]</scope>
    <source>
        <strain evidence="4">cv. 93-11</strain>
    </source>
</reference>
<feature type="compositionally biased region" description="Polar residues" evidence="1">
    <location>
        <begin position="429"/>
        <end position="453"/>
    </location>
</feature>
<dbReference type="PANTHER" id="PTHR38937:SF2">
    <property type="entry name" value="MEMBRANE PROTEIN OF ER BODY-LIKE PROTEIN ISOFORM X1"/>
    <property type="match status" value="1"/>
</dbReference>
<keyword evidence="2" id="KW-1133">Transmembrane helix</keyword>
<dbReference type="STRING" id="39946.B8B1A0"/>
<dbReference type="PANTHER" id="PTHR38937">
    <property type="entry name" value="MEMBRANE PROTEIN OF ER BODY-LIKE PROTEIN"/>
    <property type="match status" value="1"/>
</dbReference>
<feature type="region of interest" description="Disordered" evidence="1">
    <location>
        <begin position="17"/>
        <end position="55"/>
    </location>
</feature>
<dbReference type="HOGENOM" id="CLU_349649_0_0_1"/>
<accession>B8B1A0</accession>
<evidence type="ECO:0000313" key="3">
    <source>
        <dbReference type="EMBL" id="EEC79825.1"/>
    </source>
</evidence>
<feature type="compositionally biased region" description="Low complexity" evidence="1">
    <location>
        <begin position="482"/>
        <end position="498"/>
    </location>
</feature>
<feature type="compositionally biased region" description="Polar residues" evidence="1">
    <location>
        <begin position="463"/>
        <end position="472"/>
    </location>
</feature>
<feature type="compositionally biased region" description="Basic and acidic residues" evidence="1">
    <location>
        <begin position="408"/>
        <end position="428"/>
    </location>
</feature>
<feature type="region of interest" description="Disordered" evidence="1">
    <location>
        <begin position="407"/>
        <end position="501"/>
    </location>
</feature>
<feature type="compositionally biased region" description="Low complexity" evidence="1">
    <location>
        <begin position="177"/>
        <end position="200"/>
    </location>
</feature>
<feature type="transmembrane region" description="Helical" evidence="2">
    <location>
        <begin position="664"/>
        <end position="682"/>
    </location>
</feature>
<dbReference type="InterPro" id="IPR052843">
    <property type="entry name" value="ER_body_metal_sequester"/>
</dbReference>
<feature type="region of interest" description="Disordered" evidence="1">
    <location>
        <begin position="536"/>
        <end position="569"/>
    </location>
</feature>
<feature type="compositionally biased region" description="Acidic residues" evidence="1">
    <location>
        <begin position="46"/>
        <end position="55"/>
    </location>
</feature>